<name>A0A1H2HPG3_9GAMM</name>
<accession>A0A1H2HPG3</accession>
<sequence>MLAELFAVMAPVLIVAGIGYGWARSGQPYPTDFVARLVLNIGTPCLVLSTLSRTEVDIQAFGQMALACVAVTLCMGLIGLLLSRLAGYDWKVLVPAYLFPNTGNMGLPISLYAFGEAGLALGVAFFLMLSVGHFTLGMLLSGAERSWRRLLVNPIILSLCAALLVMLLELQLPRWLANTVNLLGGLSIPMMLVTLGVSLASIRLRHVGAGVLLGALRILCGAAIGWAVAVALDLPLLAQGVLVLQSAMPVAVFNYLFAVRANRSPEAVASLVMCSTLLSFVLLPLLLAWWLPAVGR</sequence>
<comment type="similarity">
    <text evidence="2">Belongs to the auxin efflux carrier (TC 2.A.69) family.</text>
</comment>
<evidence type="ECO:0008006" key="11">
    <source>
        <dbReference type="Google" id="ProtNLM"/>
    </source>
</evidence>
<comment type="subcellular location">
    <subcellularLocation>
        <location evidence="1">Cell membrane</location>
        <topology evidence="1">Multi-pass membrane protein</topology>
    </subcellularLocation>
</comment>
<evidence type="ECO:0000256" key="7">
    <source>
        <dbReference type="ARBA" id="ARBA00023136"/>
    </source>
</evidence>
<dbReference type="PANTHER" id="PTHR36838:SF1">
    <property type="entry name" value="SLR1864 PROTEIN"/>
    <property type="match status" value="1"/>
</dbReference>
<keyword evidence="7 8" id="KW-0472">Membrane</keyword>
<dbReference type="STRING" id="1245526.SAMN05216580_2446"/>
<gene>
    <name evidence="9" type="ORF">SAMN05216580_2446</name>
</gene>
<feature type="transmembrane region" description="Helical" evidence="8">
    <location>
        <begin position="236"/>
        <end position="256"/>
    </location>
</feature>
<feature type="transmembrane region" description="Helical" evidence="8">
    <location>
        <begin position="268"/>
        <end position="291"/>
    </location>
</feature>
<organism evidence="9 10">
    <name type="scientific">Geopseudomonas guangdongensis</name>
    <dbReference type="NCBI Taxonomy" id="1245526"/>
    <lineage>
        <taxon>Bacteria</taxon>
        <taxon>Pseudomonadati</taxon>
        <taxon>Pseudomonadota</taxon>
        <taxon>Gammaproteobacteria</taxon>
        <taxon>Pseudomonadales</taxon>
        <taxon>Pseudomonadaceae</taxon>
        <taxon>Geopseudomonas</taxon>
    </lineage>
</organism>
<dbReference type="Pfam" id="PF03547">
    <property type="entry name" value="Mem_trans"/>
    <property type="match status" value="2"/>
</dbReference>
<evidence type="ECO:0000256" key="5">
    <source>
        <dbReference type="ARBA" id="ARBA00022692"/>
    </source>
</evidence>
<dbReference type="AlphaFoldDB" id="A0A1H2HPG3"/>
<evidence type="ECO:0000313" key="9">
    <source>
        <dbReference type="EMBL" id="SDU33735.1"/>
    </source>
</evidence>
<dbReference type="OrthoDB" id="3238001at2"/>
<dbReference type="InterPro" id="IPR004776">
    <property type="entry name" value="Mem_transp_PIN-like"/>
</dbReference>
<evidence type="ECO:0000313" key="10">
    <source>
        <dbReference type="Proteomes" id="UP000243063"/>
    </source>
</evidence>
<dbReference type="RefSeq" id="WP_090214899.1">
    <property type="nucleotide sequence ID" value="NZ_LT629780.1"/>
</dbReference>
<feature type="transmembrane region" description="Helical" evidence="8">
    <location>
        <begin position="107"/>
        <end position="129"/>
    </location>
</feature>
<evidence type="ECO:0000256" key="1">
    <source>
        <dbReference type="ARBA" id="ARBA00004651"/>
    </source>
</evidence>
<keyword evidence="5 8" id="KW-0812">Transmembrane</keyword>
<proteinExistence type="inferred from homology"/>
<evidence type="ECO:0000256" key="3">
    <source>
        <dbReference type="ARBA" id="ARBA00022448"/>
    </source>
</evidence>
<keyword evidence="10" id="KW-1185">Reference proteome</keyword>
<dbReference type="GO" id="GO:0055085">
    <property type="term" value="P:transmembrane transport"/>
    <property type="evidence" value="ECO:0007669"/>
    <property type="project" value="InterPro"/>
</dbReference>
<keyword evidence="6 8" id="KW-1133">Transmembrane helix</keyword>
<keyword evidence="3" id="KW-0813">Transport</keyword>
<reference evidence="10" key="1">
    <citation type="submission" date="2016-10" db="EMBL/GenBank/DDBJ databases">
        <authorList>
            <person name="Varghese N."/>
            <person name="Submissions S."/>
        </authorList>
    </citation>
    <scope>NUCLEOTIDE SEQUENCE [LARGE SCALE GENOMIC DNA]</scope>
    <source>
        <strain evidence="10">CCTCC 2012022</strain>
    </source>
</reference>
<dbReference type="PANTHER" id="PTHR36838">
    <property type="entry name" value="AUXIN EFFLUX CARRIER FAMILY PROTEIN"/>
    <property type="match status" value="1"/>
</dbReference>
<feature type="transmembrane region" description="Helical" evidence="8">
    <location>
        <begin position="150"/>
        <end position="168"/>
    </location>
</feature>
<feature type="transmembrane region" description="Helical" evidence="8">
    <location>
        <begin position="33"/>
        <end position="52"/>
    </location>
</feature>
<keyword evidence="4" id="KW-1003">Cell membrane</keyword>
<evidence type="ECO:0000256" key="8">
    <source>
        <dbReference type="SAM" id="Phobius"/>
    </source>
</evidence>
<feature type="transmembrane region" description="Helical" evidence="8">
    <location>
        <begin position="207"/>
        <end position="230"/>
    </location>
</feature>
<evidence type="ECO:0000256" key="4">
    <source>
        <dbReference type="ARBA" id="ARBA00022475"/>
    </source>
</evidence>
<dbReference type="GO" id="GO:0005886">
    <property type="term" value="C:plasma membrane"/>
    <property type="evidence" value="ECO:0007669"/>
    <property type="project" value="UniProtKB-SubCell"/>
</dbReference>
<dbReference type="InterPro" id="IPR038770">
    <property type="entry name" value="Na+/solute_symporter_sf"/>
</dbReference>
<dbReference type="Proteomes" id="UP000243063">
    <property type="component" value="Chromosome I"/>
</dbReference>
<evidence type="ECO:0000256" key="6">
    <source>
        <dbReference type="ARBA" id="ARBA00022989"/>
    </source>
</evidence>
<dbReference type="Gene3D" id="1.20.1530.20">
    <property type="match status" value="1"/>
</dbReference>
<dbReference type="EMBL" id="LT629780">
    <property type="protein sequence ID" value="SDU33735.1"/>
    <property type="molecule type" value="Genomic_DNA"/>
</dbReference>
<feature type="transmembrane region" description="Helical" evidence="8">
    <location>
        <begin position="64"/>
        <end position="87"/>
    </location>
</feature>
<evidence type="ECO:0000256" key="2">
    <source>
        <dbReference type="ARBA" id="ARBA00010145"/>
    </source>
</evidence>
<feature type="transmembrane region" description="Helical" evidence="8">
    <location>
        <begin position="180"/>
        <end position="200"/>
    </location>
</feature>
<protein>
    <recommendedName>
        <fullName evidence="11">AEC family transporter</fullName>
    </recommendedName>
</protein>